<evidence type="ECO:0000313" key="13">
    <source>
        <dbReference type="Proteomes" id="UP000029725"/>
    </source>
</evidence>
<protein>
    <recommendedName>
        <fullName evidence="11">Myosin motor domain-containing protein</fullName>
    </recommendedName>
</protein>
<dbReference type="HOGENOM" id="CLU_230151_0_0_1"/>
<evidence type="ECO:0000313" key="12">
    <source>
        <dbReference type="EMBL" id="KGG50005.1"/>
    </source>
</evidence>
<feature type="binding site" evidence="8">
    <location>
        <begin position="328"/>
        <end position="335"/>
    </location>
    <ligand>
        <name>ATP</name>
        <dbReference type="ChEBI" id="CHEBI:30616"/>
    </ligand>
</feature>
<dbReference type="InterPro" id="IPR001609">
    <property type="entry name" value="Myosin_head_motor_dom-like"/>
</dbReference>
<sequence>MESKKTKYIHKVGSNSGTIELPIGGHNSDSDDLDLDTNSDGLQGDSDEESKNGDNQTSSDDDDYREGDKNSDANQHQMRLIHKSGQSDQEMDDEDGILDEEFSEAETDFTPFNMKNELEQGELDTLSFYNKKKSPDQGDESWIYKASAEDTEKAMAGSPSTKEIPIWIYDKSLGRYIEGFIKSQSSTSPSYADAMKDDSSSDESIDVHFMDSSKSIKVLKRIIQLKNPEKYEYPVDLAYLTFLNEASIVHVLSHRYMNDLMYTFSGIFLISINPYRQVPNLYSDSVVSHYQAASCEPQKQQPHIFAVAASAYNNLREFKTNQSILVTGESGSGKTENTKKLCQFFATRGSNCSSSIEALINLTNPILESFGNAKTIRNNNSSRFGKYIRLQFSSQGELSGANIDCYLLEKSRVTHHAPLERSFHVFYQLIYGANNLDDYLLLKPNDQFDISPQQDIDNFKELIHAFEALGIAYEEYLFYFKSIAVILHLGNVQISCRNENENETYVLDPKHLEHVMALLGLPSTETLISSILKPNITAGRDVVVKGLTCDQISESLGTFMRSLYERTFNSIISRLNSIFYKQEHSARFIGLLDMAGFEIFEKNSFEQLCINYTNEKLQQFFNQHMFHREQLEYKNEGIDWNYIDYGLDLQPTIDLLEKSSPAGIFSLLDEECVLPMTSDSSFTEKVTSSWKGKSIKFEQHRFSSNKGFFLTHYAGKVQYSTDGWISKNKDPINETLSALMTTSSVSYYVSLFSDFQSATRTSVPGTGCFFKTLLQKYKEQLNTLMLNLHSCSPHFVRCIVPNKTKSPFLINHSYVIDQLNCNGVLEGIRICRNGYPNRLFFSDFKRSYFILSKECMANLLHSDDKSLCKIILEEFQSLLPQNSYQIGKSKIMFKAGVLAILESHRDHIISSMISSFQAVASNLLCMQRLSSKSETAKAVGLVGSYLKEINGFYNWPWWKVISSIKPILESRHVEMQTKLVNEEIASLQAERLELIAKINALGCENEELRLNIATKSEDLELVSSSYSEVSCAKDLLAKVNDEQTQEISRLRSNMECSSESFKAQIDEQLGKVQTLQDIVSSLTDENFNLTANLKEQEQNVESISQKACLLESKNQESEHRICELENEIESLTLQNQDFASSNHSHMVEIERLKADLESTNRRHEAYRTELTSQLDDFKQKYSVSVNQLRTENSALSSKLQESEKMARDTNESLQLSISTKKDTELDAKDRELKLLSQKYISLCDNHAWAQKSIEELKNKVFHIDSLLLKNEAEYLQNVSNFEAKNYTLSSELSSATYKLQDFEEKYSRIKETAESTLLCLNEAQESLLLVQRENDQLQETICSLTKSLHQAHSNLQDSKSELTSLEKRHTQEVEYRQNLQCELKESSIRITELESQLFCYKKQVSELKANDEEVSISYERKVSSLEKKLLKLENKVLSLQETLAQVEVERKTLINDKLSYECKISLLELNLSDVSSHLEASTAQIGILKDESASLLFLISSLEKDKIDMQDQLRSLHEQHDAEKQESQKTMDSLNDEIVQLNSKLSDLKSALDENVKTIEELHRQEECLREAHKISMLSTSEKEAQLNESLADVNERLVKYEKGQLFANELLEKVKEYEQTIESLKDENSSLGTSIYGLHSEKDILQSTLRLTEDEFRCLQRVHDTLLQKYKDAQSLSDKISLQLKQQEKAFDSIVDDKILALSQEHAKERDRIKTEYNTKISNIRAENSANLAVLISAKSELEKNLKQLQHEVKVKEQSISNLTGDVDSLNRSTDILNKKHLDLQVALEKETKQCTTYLKELDEKDKVIFARDDAIEAVSQKVEFLSATLRALEQDHSNLELQVEEKSSLLISANAQVDKLEAQLSKLSLLSSELSKENSVLQDELCMARQLNTTSLADANENISTYLNLLTEIDEKLQIKTDELDAMQEQLAQEKLSNNLLTSDLDHYMSKLKSQEICNGELLFALKSAEHELNTLNERFAFQSQNLDELKSVIVSKSVQIEDQNLSLTRQKNLIKELEETNKFLTQSLHSATEDLDSIATEKGAINLGYLELEQKLASLKKDYDSVASDLELEKTMKNDRVSIVNNLRNHNLSLESMLCVERSRVKDLEKEKGKLSLLESDAAASSDASKEDEDEIYSVLFSNGSLARAPSIMSLSANGRRNVSPSPLRPLNSSIHMADSVSSLAKSPVYLTLRKQLDEFRQIISTLSKEKTALLATCQELQKKISVLQLNSEGSPLGADSLQDVLHKSNANLLTCVNTGNYSIVKSHQSLHLKSPVISNDLSRLDVVVSEEACTENN</sequence>
<keyword evidence="3 8" id="KW-0067">ATP-binding</keyword>
<feature type="coiled-coil region" evidence="9">
    <location>
        <begin position="1817"/>
        <end position="1939"/>
    </location>
</feature>
<dbReference type="PANTHER" id="PTHR13140">
    <property type="entry name" value="MYOSIN"/>
    <property type="match status" value="1"/>
</dbReference>
<evidence type="ECO:0000256" key="9">
    <source>
        <dbReference type="SAM" id="Coils"/>
    </source>
</evidence>
<evidence type="ECO:0000256" key="5">
    <source>
        <dbReference type="ARBA" id="ARBA00023123"/>
    </source>
</evidence>
<evidence type="ECO:0000256" key="6">
    <source>
        <dbReference type="ARBA" id="ARBA00023175"/>
    </source>
</evidence>
<organism evidence="12 13">
    <name type="scientific">Mitosporidium daphniae</name>
    <dbReference type="NCBI Taxonomy" id="1485682"/>
    <lineage>
        <taxon>Eukaryota</taxon>
        <taxon>Fungi</taxon>
        <taxon>Fungi incertae sedis</taxon>
        <taxon>Microsporidia</taxon>
        <taxon>Mitosporidium</taxon>
    </lineage>
</organism>
<dbReference type="GO" id="GO:0007015">
    <property type="term" value="P:actin filament organization"/>
    <property type="evidence" value="ECO:0007669"/>
    <property type="project" value="TreeGrafter"/>
</dbReference>
<evidence type="ECO:0000256" key="1">
    <source>
        <dbReference type="ARBA" id="ARBA00008314"/>
    </source>
</evidence>
<dbReference type="EMBL" id="JMKJ01000607">
    <property type="protein sequence ID" value="KGG50005.1"/>
    <property type="molecule type" value="Genomic_DNA"/>
</dbReference>
<feature type="region of interest" description="Actin-binding" evidence="8">
    <location>
        <begin position="781"/>
        <end position="803"/>
    </location>
</feature>
<feature type="compositionally biased region" description="Basic and acidic residues" evidence="10">
    <location>
        <begin position="1200"/>
        <end position="1210"/>
    </location>
</feature>
<dbReference type="Gene3D" id="1.20.5.4820">
    <property type="match status" value="1"/>
</dbReference>
<dbReference type="OrthoDB" id="6108017at2759"/>
<dbReference type="Gene3D" id="1.20.120.720">
    <property type="entry name" value="Myosin VI head, motor domain, U50 subdomain"/>
    <property type="match status" value="1"/>
</dbReference>
<evidence type="ECO:0000256" key="8">
    <source>
        <dbReference type="PROSITE-ProRule" id="PRU00782"/>
    </source>
</evidence>
<feature type="coiled-coil region" evidence="9">
    <location>
        <begin position="1079"/>
        <end position="1106"/>
    </location>
</feature>
<dbReference type="GO" id="GO:0005524">
    <property type="term" value="F:ATP binding"/>
    <property type="evidence" value="ECO:0007669"/>
    <property type="project" value="UniProtKB-UniRule"/>
</dbReference>
<dbReference type="GO" id="GO:0051015">
    <property type="term" value="F:actin filament binding"/>
    <property type="evidence" value="ECO:0007669"/>
    <property type="project" value="TreeGrafter"/>
</dbReference>
<feature type="coiled-coil region" evidence="9">
    <location>
        <begin position="1320"/>
        <end position="1456"/>
    </location>
</feature>
<keyword evidence="5 8" id="KW-0518">Myosin</keyword>
<dbReference type="GeneID" id="25261117"/>
<name>A0A098VM34_9MICR</name>
<comment type="similarity">
    <text evidence="1 8">Belongs to the TRAFAC class myosin-kinesin ATPase superfamily. Myosin family.</text>
</comment>
<feature type="coiled-coil region" evidence="9">
    <location>
        <begin position="1499"/>
        <end position="1565"/>
    </location>
</feature>
<keyword evidence="13" id="KW-1185">Reference proteome</keyword>
<evidence type="ECO:0000259" key="11">
    <source>
        <dbReference type="PROSITE" id="PS51456"/>
    </source>
</evidence>
<evidence type="ECO:0000256" key="10">
    <source>
        <dbReference type="SAM" id="MobiDB-lite"/>
    </source>
</evidence>
<keyword evidence="7 8" id="KW-0009">Actin-binding</keyword>
<gene>
    <name evidence="12" type="ORF">DI09_95p90</name>
</gene>
<feature type="coiled-coil region" evidence="9">
    <location>
        <begin position="1733"/>
        <end position="1767"/>
    </location>
</feature>
<evidence type="ECO:0000256" key="3">
    <source>
        <dbReference type="ARBA" id="ARBA00022840"/>
    </source>
</evidence>
<dbReference type="GO" id="GO:0016020">
    <property type="term" value="C:membrane"/>
    <property type="evidence" value="ECO:0007669"/>
    <property type="project" value="TreeGrafter"/>
</dbReference>
<feature type="coiled-coil region" evidence="9">
    <location>
        <begin position="1608"/>
        <end position="1635"/>
    </location>
</feature>
<dbReference type="InterPro" id="IPR036961">
    <property type="entry name" value="Kinesin_motor_dom_sf"/>
</dbReference>
<evidence type="ECO:0000256" key="4">
    <source>
        <dbReference type="ARBA" id="ARBA00023054"/>
    </source>
</evidence>
<dbReference type="Gene3D" id="3.40.850.10">
    <property type="entry name" value="Kinesin motor domain"/>
    <property type="match status" value="1"/>
</dbReference>
<dbReference type="GO" id="GO:0005737">
    <property type="term" value="C:cytoplasm"/>
    <property type="evidence" value="ECO:0007669"/>
    <property type="project" value="TreeGrafter"/>
</dbReference>
<dbReference type="Gene3D" id="1.10.10.820">
    <property type="match status" value="1"/>
</dbReference>
<keyword evidence="4 9" id="KW-0175">Coiled coil</keyword>
<feature type="coiled-coil region" evidence="9">
    <location>
        <begin position="1968"/>
        <end position="2072"/>
    </location>
</feature>
<dbReference type="GO" id="GO:0000146">
    <property type="term" value="F:microfilament motor activity"/>
    <property type="evidence" value="ECO:0007669"/>
    <property type="project" value="TreeGrafter"/>
</dbReference>
<feature type="domain" description="Myosin motor" evidence="11">
    <location>
        <begin position="232"/>
        <end position="906"/>
    </location>
</feature>
<keyword evidence="6 8" id="KW-0505">Motor protein</keyword>
<dbReference type="GO" id="GO:0016459">
    <property type="term" value="C:myosin complex"/>
    <property type="evidence" value="ECO:0007669"/>
    <property type="project" value="UniProtKB-KW"/>
</dbReference>
<evidence type="ECO:0000256" key="2">
    <source>
        <dbReference type="ARBA" id="ARBA00022741"/>
    </source>
</evidence>
<dbReference type="RefSeq" id="XP_013236441.1">
    <property type="nucleotide sequence ID" value="XM_013380987.1"/>
</dbReference>
<dbReference type="InterPro" id="IPR027417">
    <property type="entry name" value="P-loop_NTPase"/>
</dbReference>
<comment type="caution">
    <text evidence="12">The sequence shown here is derived from an EMBL/GenBank/DDBJ whole genome shotgun (WGS) entry which is preliminary data.</text>
</comment>
<reference evidence="12 13" key="1">
    <citation type="submission" date="2014-04" db="EMBL/GenBank/DDBJ databases">
        <title>A new species of microsporidia sheds light on the evolution of extreme parasitism.</title>
        <authorList>
            <person name="Haag K.L."/>
            <person name="James T.Y."/>
            <person name="Larsson R."/>
            <person name="Schaer T.M."/>
            <person name="Refardt D."/>
            <person name="Pombert J.-F."/>
            <person name="Ebert D."/>
        </authorList>
    </citation>
    <scope>NUCLEOTIDE SEQUENCE [LARGE SCALE GENOMIC DNA]</scope>
    <source>
        <strain evidence="12 13">UGP3</strain>
        <tissue evidence="12">Spores</tissue>
    </source>
</reference>
<accession>A0A098VM34</accession>
<dbReference type="Pfam" id="PF00063">
    <property type="entry name" value="Myosin_head"/>
    <property type="match status" value="1"/>
</dbReference>
<dbReference type="SMART" id="SM00242">
    <property type="entry name" value="MYSc"/>
    <property type="match status" value="1"/>
</dbReference>
<dbReference type="PRINTS" id="PR00193">
    <property type="entry name" value="MYOSINHEAVY"/>
</dbReference>
<dbReference type="Proteomes" id="UP000029725">
    <property type="component" value="Unassembled WGS sequence"/>
</dbReference>
<evidence type="ECO:0000256" key="7">
    <source>
        <dbReference type="ARBA" id="ARBA00023203"/>
    </source>
</evidence>
<dbReference type="PROSITE" id="PS51456">
    <property type="entry name" value="MYOSIN_MOTOR"/>
    <property type="match status" value="1"/>
</dbReference>
<feature type="region of interest" description="Disordered" evidence="10">
    <location>
        <begin position="1193"/>
        <end position="1212"/>
    </location>
</feature>
<dbReference type="SUPFAM" id="SSF57997">
    <property type="entry name" value="Tropomyosin"/>
    <property type="match status" value="1"/>
</dbReference>
<feature type="region of interest" description="Disordered" evidence="10">
    <location>
        <begin position="1"/>
        <end position="108"/>
    </location>
</feature>
<dbReference type="VEuPathDB" id="MicrosporidiaDB:DI09_95p90"/>
<keyword evidence="2 8" id="KW-0547">Nucleotide-binding</keyword>
<feature type="compositionally biased region" description="Acidic residues" evidence="10">
    <location>
        <begin position="89"/>
        <end position="107"/>
    </location>
</feature>
<dbReference type="Gene3D" id="1.20.58.530">
    <property type="match status" value="1"/>
</dbReference>
<dbReference type="SUPFAM" id="SSF52540">
    <property type="entry name" value="P-loop containing nucleoside triphosphate hydrolases"/>
    <property type="match status" value="1"/>
</dbReference>
<feature type="compositionally biased region" description="Basic residues" evidence="10">
    <location>
        <begin position="1"/>
        <end position="10"/>
    </location>
</feature>
<proteinExistence type="inferred from homology"/>
<dbReference type="PANTHER" id="PTHR13140:SF857">
    <property type="entry name" value="MYOSIN-11"/>
    <property type="match status" value="1"/>
</dbReference>